<organism evidence="2 3">
    <name type="scientific">Colletotrichum siamense</name>
    <name type="common">Anthracnose fungus</name>
    <dbReference type="NCBI Taxonomy" id="690259"/>
    <lineage>
        <taxon>Eukaryota</taxon>
        <taxon>Fungi</taxon>
        <taxon>Dikarya</taxon>
        <taxon>Ascomycota</taxon>
        <taxon>Pezizomycotina</taxon>
        <taxon>Sordariomycetes</taxon>
        <taxon>Hypocreomycetidae</taxon>
        <taxon>Glomerellales</taxon>
        <taxon>Glomerellaceae</taxon>
        <taxon>Colletotrichum</taxon>
        <taxon>Colletotrichum gloeosporioides species complex</taxon>
    </lineage>
</organism>
<proteinExistence type="predicted"/>
<evidence type="ECO:0000313" key="2">
    <source>
        <dbReference type="EMBL" id="KAF4860841.1"/>
    </source>
</evidence>
<comment type="caution">
    <text evidence="2">The sequence shown here is derived from an EMBL/GenBank/DDBJ whole genome shotgun (WGS) entry which is preliminary data.</text>
</comment>
<dbReference type="EMBL" id="QPMT01000012">
    <property type="protein sequence ID" value="KAF4860841.1"/>
    <property type="molecule type" value="Genomic_DNA"/>
</dbReference>
<feature type="region of interest" description="Disordered" evidence="1">
    <location>
        <begin position="18"/>
        <end position="62"/>
    </location>
</feature>
<feature type="compositionally biased region" description="Low complexity" evidence="1">
    <location>
        <begin position="53"/>
        <end position="62"/>
    </location>
</feature>
<sequence length="62" mass="7045">MTAIARLGLHFAVPVSEKMSSTLKSQPRRAGCWVRHDSDPRDLRSTRTRDQDSSTSQAVWIF</sequence>
<keyword evidence="3" id="KW-1185">Reference proteome</keyword>
<name>A0A9P5K7C5_COLSI</name>
<evidence type="ECO:0000313" key="3">
    <source>
        <dbReference type="Proteomes" id="UP000711996"/>
    </source>
</evidence>
<feature type="compositionally biased region" description="Basic and acidic residues" evidence="1">
    <location>
        <begin position="34"/>
        <end position="52"/>
    </location>
</feature>
<protein>
    <submittedName>
        <fullName evidence="2">Uncharacterized protein</fullName>
    </submittedName>
</protein>
<dbReference type="Proteomes" id="UP000711996">
    <property type="component" value="Unassembled WGS sequence"/>
</dbReference>
<accession>A0A9P5K7C5</accession>
<dbReference type="AlphaFoldDB" id="A0A9P5K7C5"/>
<evidence type="ECO:0000256" key="1">
    <source>
        <dbReference type="SAM" id="MobiDB-lite"/>
    </source>
</evidence>
<reference evidence="2" key="1">
    <citation type="submission" date="2019-06" db="EMBL/GenBank/DDBJ databases">
        <authorList>
            <person name="Gan P."/>
            <person name="Shirasu K."/>
        </authorList>
    </citation>
    <scope>NUCLEOTIDE SEQUENCE [LARGE SCALE GENOMIC DNA]</scope>
    <source>
        <strain evidence="2">CAD2</strain>
    </source>
</reference>
<gene>
    <name evidence="2" type="ORF">CGCSCA2_v005096</name>
</gene>